<keyword evidence="6" id="KW-0472">Membrane</keyword>
<evidence type="ECO:0000256" key="2">
    <source>
        <dbReference type="ARBA" id="ARBA00022771"/>
    </source>
</evidence>
<evidence type="ECO:0000259" key="7">
    <source>
        <dbReference type="PROSITE" id="PS50089"/>
    </source>
</evidence>
<feature type="region of interest" description="Disordered" evidence="5">
    <location>
        <begin position="106"/>
        <end position="151"/>
    </location>
</feature>
<feature type="compositionally biased region" description="Basic and acidic residues" evidence="5">
    <location>
        <begin position="165"/>
        <end position="202"/>
    </location>
</feature>
<gene>
    <name evidence="8" type="ORF">ECRASSUSDP1_LOCUS483</name>
</gene>
<protein>
    <recommendedName>
        <fullName evidence="7">RING-type domain-containing protein</fullName>
    </recommendedName>
</protein>
<dbReference type="InterPro" id="IPR001841">
    <property type="entry name" value="Znf_RING"/>
</dbReference>
<dbReference type="GO" id="GO:0008270">
    <property type="term" value="F:zinc ion binding"/>
    <property type="evidence" value="ECO:0007669"/>
    <property type="project" value="UniProtKB-KW"/>
</dbReference>
<dbReference type="SMART" id="SM00184">
    <property type="entry name" value="RING"/>
    <property type="match status" value="1"/>
</dbReference>
<dbReference type="Proteomes" id="UP001295684">
    <property type="component" value="Unassembled WGS sequence"/>
</dbReference>
<dbReference type="PANTHER" id="PTHR45798:SF97">
    <property type="entry name" value="ALCOHOL-SENSITIVE RING FINGER PROTEIN 1"/>
    <property type="match status" value="1"/>
</dbReference>
<dbReference type="PANTHER" id="PTHR45798">
    <property type="entry name" value="RING-H2 FINGER PROTEIN ATL61-RELATED-RELATED"/>
    <property type="match status" value="1"/>
</dbReference>
<comment type="caution">
    <text evidence="8">The sequence shown here is derived from an EMBL/GenBank/DDBJ whole genome shotgun (WGS) entry which is preliminary data.</text>
</comment>
<organism evidence="8 9">
    <name type="scientific">Euplotes crassus</name>
    <dbReference type="NCBI Taxonomy" id="5936"/>
    <lineage>
        <taxon>Eukaryota</taxon>
        <taxon>Sar</taxon>
        <taxon>Alveolata</taxon>
        <taxon>Ciliophora</taxon>
        <taxon>Intramacronucleata</taxon>
        <taxon>Spirotrichea</taxon>
        <taxon>Hypotrichia</taxon>
        <taxon>Euplotida</taxon>
        <taxon>Euplotidae</taxon>
        <taxon>Moneuplotes</taxon>
    </lineage>
</organism>
<evidence type="ECO:0000256" key="4">
    <source>
        <dbReference type="PROSITE-ProRule" id="PRU00175"/>
    </source>
</evidence>
<accession>A0AAD1U4M9</accession>
<keyword evidence="2 4" id="KW-0863">Zinc-finger</keyword>
<evidence type="ECO:0000256" key="1">
    <source>
        <dbReference type="ARBA" id="ARBA00022723"/>
    </source>
</evidence>
<dbReference type="Gene3D" id="3.30.40.10">
    <property type="entry name" value="Zinc/RING finger domain, C3HC4 (zinc finger)"/>
    <property type="match status" value="1"/>
</dbReference>
<feature type="transmembrane region" description="Helical" evidence="6">
    <location>
        <begin position="6"/>
        <end position="31"/>
    </location>
</feature>
<dbReference type="AlphaFoldDB" id="A0AAD1U4M9"/>
<evidence type="ECO:0000313" key="8">
    <source>
        <dbReference type="EMBL" id="CAI2359198.1"/>
    </source>
</evidence>
<feature type="compositionally biased region" description="Polar residues" evidence="5">
    <location>
        <begin position="268"/>
        <end position="277"/>
    </location>
</feature>
<feature type="region of interest" description="Disordered" evidence="5">
    <location>
        <begin position="237"/>
        <end position="277"/>
    </location>
</feature>
<keyword evidence="3" id="KW-0862">Zinc</keyword>
<dbReference type="PROSITE" id="PS50089">
    <property type="entry name" value="ZF_RING_2"/>
    <property type="match status" value="1"/>
</dbReference>
<evidence type="ECO:0000256" key="6">
    <source>
        <dbReference type="SAM" id="Phobius"/>
    </source>
</evidence>
<feature type="compositionally biased region" description="Basic and acidic residues" evidence="5">
    <location>
        <begin position="127"/>
        <end position="144"/>
    </location>
</feature>
<feature type="region of interest" description="Disordered" evidence="5">
    <location>
        <begin position="163"/>
        <end position="215"/>
    </location>
</feature>
<dbReference type="EMBL" id="CAMPGE010000451">
    <property type="protein sequence ID" value="CAI2359198.1"/>
    <property type="molecule type" value="Genomic_DNA"/>
</dbReference>
<keyword evidence="1" id="KW-0479">Metal-binding</keyword>
<sequence>MSLIIPIVVGSIIFCLIIFGCTCFYIFMKWVNHRHYTHKRRDSITRMHEDEENGNRIRMDDNGEIRIQGIGSSNRSNEPFEYFVVMRPVNGEGERTVAQLQTKKAKPFDPFNRPKGPLENCFMEPPQRAHREMAREDEKGHENSKNNISAISAADRIENLANGDFDFHSSRDRRASHDISNRRRSERLSQDHSNQRLEESKHQPANPGPHLLHNNDLNFEVDEMEQILTNERLYNEILMPNNPPPRSPSSQQNVNNFFSEPPAPLPQPQSNQNSLNRNNPALEMADQARAERKKLKKEKKVNKVLEFTEKGCYDKNFAEFEEKECAICFDEYEQGNDIRKLIKCGHLFHAHCIEDWISATISRKKHRNQHIAPTCPLCKIEIK</sequence>
<keyword evidence="6" id="KW-1133">Transmembrane helix</keyword>
<evidence type="ECO:0000256" key="5">
    <source>
        <dbReference type="SAM" id="MobiDB-lite"/>
    </source>
</evidence>
<dbReference type="SUPFAM" id="SSF57850">
    <property type="entry name" value="RING/U-box"/>
    <property type="match status" value="1"/>
</dbReference>
<dbReference type="Pfam" id="PF13639">
    <property type="entry name" value="zf-RING_2"/>
    <property type="match status" value="1"/>
</dbReference>
<keyword evidence="9" id="KW-1185">Reference proteome</keyword>
<dbReference type="InterPro" id="IPR013083">
    <property type="entry name" value="Znf_RING/FYVE/PHD"/>
</dbReference>
<reference evidence="8" key="1">
    <citation type="submission" date="2023-07" db="EMBL/GenBank/DDBJ databases">
        <authorList>
            <consortium name="AG Swart"/>
            <person name="Singh M."/>
            <person name="Singh A."/>
            <person name="Seah K."/>
            <person name="Emmerich C."/>
        </authorList>
    </citation>
    <scope>NUCLEOTIDE SEQUENCE</scope>
    <source>
        <strain evidence="8">DP1</strain>
    </source>
</reference>
<evidence type="ECO:0000256" key="3">
    <source>
        <dbReference type="ARBA" id="ARBA00022833"/>
    </source>
</evidence>
<keyword evidence="6" id="KW-0812">Transmembrane</keyword>
<dbReference type="InterPro" id="IPR052788">
    <property type="entry name" value="RING-type_E3_ligase_ATL"/>
</dbReference>
<evidence type="ECO:0000313" key="9">
    <source>
        <dbReference type="Proteomes" id="UP001295684"/>
    </source>
</evidence>
<feature type="domain" description="RING-type" evidence="7">
    <location>
        <begin position="325"/>
        <end position="379"/>
    </location>
</feature>
<proteinExistence type="predicted"/>
<name>A0AAD1U4M9_EUPCR</name>